<organism evidence="1">
    <name type="scientific">freshwater metagenome</name>
    <dbReference type="NCBI Taxonomy" id="449393"/>
    <lineage>
        <taxon>unclassified sequences</taxon>
        <taxon>metagenomes</taxon>
        <taxon>ecological metagenomes</taxon>
    </lineage>
</organism>
<dbReference type="SUPFAM" id="SSF51604">
    <property type="entry name" value="Enolase C-terminal domain-like"/>
    <property type="match status" value="1"/>
</dbReference>
<proteinExistence type="predicted"/>
<sequence length="71" mass="7762">MAGLHLSLSAPNAIYQESVRAYIRTWYSELVPHSVEIVNGHILPPTGIGIGTYLLPQVFERPDATVLSTSI</sequence>
<dbReference type="InterPro" id="IPR036849">
    <property type="entry name" value="Enolase-like_C_sf"/>
</dbReference>
<reference evidence="1" key="1">
    <citation type="submission" date="2020-05" db="EMBL/GenBank/DDBJ databases">
        <authorList>
            <person name="Chiriac C."/>
            <person name="Salcher M."/>
            <person name="Ghai R."/>
            <person name="Kavagutti S V."/>
        </authorList>
    </citation>
    <scope>NUCLEOTIDE SEQUENCE</scope>
</reference>
<accession>A0A6J6GKP1</accession>
<name>A0A6J6GKP1_9ZZZZ</name>
<dbReference type="AlphaFoldDB" id="A0A6J6GKP1"/>
<evidence type="ECO:0000313" key="1">
    <source>
        <dbReference type="EMBL" id="CAB4600439.1"/>
    </source>
</evidence>
<dbReference type="Gene3D" id="3.20.20.120">
    <property type="entry name" value="Enolase-like C-terminal domain"/>
    <property type="match status" value="1"/>
</dbReference>
<dbReference type="EMBL" id="CAEZUG010000082">
    <property type="protein sequence ID" value="CAB4600439.1"/>
    <property type="molecule type" value="Genomic_DNA"/>
</dbReference>
<protein>
    <submittedName>
        <fullName evidence="1">Unannotated protein</fullName>
    </submittedName>
</protein>
<gene>
    <name evidence="1" type="ORF">UFOPK1795_01142</name>
</gene>